<accession>A0ABW1TR89</accession>
<protein>
    <recommendedName>
        <fullName evidence="4">Carboxypeptidase regulatory-like domain-containing protein</fullName>
    </recommendedName>
</protein>
<proteinExistence type="predicted"/>
<evidence type="ECO:0000313" key="3">
    <source>
        <dbReference type="Proteomes" id="UP001596191"/>
    </source>
</evidence>
<reference evidence="3" key="1">
    <citation type="journal article" date="2019" name="Int. J. Syst. Evol. Microbiol.">
        <title>The Global Catalogue of Microorganisms (GCM) 10K type strain sequencing project: providing services to taxonomists for standard genome sequencing and annotation.</title>
        <authorList>
            <consortium name="The Broad Institute Genomics Platform"/>
            <consortium name="The Broad Institute Genome Sequencing Center for Infectious Disease"/>
            <person name="Wu L."/>
            <person name="Ma J."/>
        </authorList>
    </citation>
    <scope>NUCLEOTIDE SEQUENCE [LARGE SCALE GENOMIC DNA]</scope>
    <source>
        <strain evidence="3">CCM 8907</strain>
    </source>
</reference>
<gene>
    <name evidence="2" type="ORF">ACFQET_09335</name>
</gene>
<dbReference type="RefSeq" id="WP_125642834.1">
    <property type="nucleotide sequence ID" value="NZ_JBHSSJ010000014.1"/>
</dbReference>
<keyword evidence="3" id="KW-1185">Reference proteome</keyword>
<name>A0ABW1TR89_9LACO</name>
<keyword evidence="1" id="KW-0175">Coiled coil</keyword>
<evidence type="ECO:0000256" key="1">
    <source>
        <dbReference type="SAM" id="Coils"/>
    </source>
</evidence>
<dbReference type="EMBL" id="JBHSSJ010000014">
    <property type="protein sequence ID" value="MFC6275701.1"/>
    <property type="molecule type" value="Genomic_DNA"/>
</dbReference>
<evidence type="ECO:0008006" key="4">
    <source>
        <dbReference type="Google" id="ProtNLM"/>
    </source>
</evidence>
<comment type="caution">
    <text evidence="2">The sequence shown here is derived from an EMBL/GenBank/DDBJ whole genome shotgun (WGS) entry which is preliminary data.</text>
</comment>
<sequence>MQTKQMLLLATAFAAMPTKGKPAAKQLKPLMKFRHLHVSKHKVTGKTVKHAQVHIYDLRHHTLLSAQADRHGHFSIRSKQSNLGKLKFHLIATKPGYQARVLTHQLKKNKATASEKTAVLIENSPALPVKVTARPAHQQPKQQVQDLLTQLRSVAAAEKREILAQRSSRKTIQEHQEILRRLQNTLAQSQLDLTAAEKSGNQSLQRSLKDEVLAARTELSNQIDVFKVDTDTLHSLNVALNYFKTQKTVLKERLASLDANSDTDKVTVARA</sequence>
<organism evidence="2 3">
    <name type="scientific">Levilactobacillus tangyuanensis</name>
    <dbReference type="NCBI Taxonomy" id="2486021"/>
    <lineage>
        <taxon>Bacteria</taxon>
        <taxon>Bacillati</taxon>
        <taxon>Bacillota</taxon>
        <taxon>Bacilli</taxon>
        <taxon>Lactobacillales</taxon>
        <taxon>Lactobacillaceae</taxon>
        <taxon>Levilactobacillus</taxon>
    </lineage>
</organism>
<dbReference type="Proteomes" id="UP001596191">
    <property type="component" value="Unassembled WGS sequence"/>
</dbReference>
<feature type="coiled-coil region" evidence="1">
    <location>
        <begin position="172"/>
        <end position="199"/>
    </location>
</feature>
<evidence type="ECO:0000313" key="2">
    <source>
        <dbReference type="EMBL" id="MFC6275701.1"/>
    </source>
</evidence>